<comment type="subcellular location">
    <subcellularLocation>
        <location evidence="5">Cell membrane</location>
        <topology evidence="5">Multi-pass membrane protein</topology>
    </subcellularLocation>
    <subcellularLocation>
        <location evidence="1">Membrane</location>
        <topology evidence="1">Multi-pass membrane protein</topology>
    </subcellularLocation>
</comment>
<evidence type="ECO:0000256" key="5">
    <source>
        <dbReference type="RuleBase" id="RU363041"/>
    </source>
</evidence>
<keyword evidence="7" id="KW-1185">Reference proteome</keyword>
<protein>
    <recommendedName>
        <fullName evidence="5">Probable membrane transporter protein</fullName>
    </recommendedName>
</protein>
<dbReference type="GO" id="GO:0005886">
    <property type="term" value="C:plasma membrane"/>
    <property type="evidence" value="ECO:0007669"/>
    <property type="project" value="UniProtKB-SubCell"/>
</dbReference>
<evidence type="ECO:0000256" key="2">
    <source>
        <dbReference type="ARBA" id="ARBA00022692"/>
    </source>
</evidence>
<dbReference type="Pfam" id="PF01925">
    <property type="entry name" value="TauE"/>
    <property type="match status" value="1"/>
</dbReference>
<dbReference type="InterPro" id="IPR002781">
    <property type="entry name" value="TM_pro_TauE-like"/>
</dbReference>
<keyword evidence="4 5" id="KW-0472">Membrane</keyword>
<dbReference type="RefSeq" id="WP_073356854.1">
    <property type="nucleotide sequence ID" value="NZ_FQUZ01000032.1"/>
</dbReference>
<feature type="transmembrane region" description="Helical" evidence="5">
    <location>
        <begin position="252"/>
        <end position="268"/>
    </location>
</feature>
<feature type="transmembrane region" description="Helical" evidence="5">
    <location>
        <begin position="92"/>
        <end position="124"/>
    </location>
</feature>
<evidence type="ECO:0000256" key="4">
    <source>
        <dbReference type="ARBA" id="ARBA00023136"/>
    </source>
</evidence>
<name>A0A1M5DAG2_9BURK</name>
<dbReference type="AlphaFoldDB" id="A0A1M5DAG2"/>
<comment type="similarity">
    <text evidence="5">Belongs to the 4-toluene sulfonate uptake permease (TSUP) (TC 2.A.102) family.</text>
</comment>
<organism evidence="6 7">
    <name type="scientific">Lampropedia hyalina DSM 16112</name>
    <dbReference type="NCBI Taxonomy" id="1122156"/>
    <lineage>
        <taxon>Bacteria</taxon>
        <taxon>Pseudomonadati</taxon>
        <taxon>Pseudomonadota</taxon>
        <taxon>Betaproteobacteria</taxon>
        <taxon>Burkholderiales</taxon>
        <taxon>Comamonadaceae</taxon>
        <taxon>Lampropedia</taxon>
    </lineage>
</organism>
<dbReference type="PANTHER" id="PTHR43483:SF3">
    <property type="entry name" value="MEMBRANE TRANSPORTER PROTEIN HI_0806-RELATED"/>
    <property type="match status" value="1"/>
</dbReference>
<evidence type="ECO:0000313" key="7">
    <source>
        <dbReference type="Proteomes" id="UP000184327"/>
    </source>
</evidence>
<feature type="transmembrane region" description="Helical" evidence="5">
    <location>
        <begin position="51"/>
        <end position="71"/>
    </location>
</feature>
<dbReference type="PANTHER" id="PTHR43483">
    <property type="entry name" value="MEMBRANE TRANSPORTER PROTEIN HI_0806-RELATED"/>
    <property type="match status" value="1"/>
</dbReference>
<proteinExistence type="inferred from homology"/>
<keyword evidence="2 5" id="KW-0812">Transmembrane</keyword>
<keyword evidence="3 5" id="KW-1133">Transmembrane helix</keyword>
<gene>
    <name evidence="6" type="ORF">SAMN02745117_02339</name>
</gene>
<evidence type="ECO:0000256" key="3">
    <source>
        <dbReference type="ARBA" id="ARBA00022989"/>
    </source>
</evidence>
<sequence length="269" mass="27948">MPLDISFLFSFLLLGTFIGFMAGLFGIGGGGIMVPVLTALFLHYGIAADSAVHLALGTSMASIVMTSIASLRAHHAKQAVLWRVVRTMSPGIVVGTLLATFLAVRVSGLALALFFSVYMAYASAQMFLDRKPQPSRELAGNTTLVLVGCGIGVISALVSIGGGSLTVPFLVWQNVNIKKAIGTSAAMGLPISLAGSVGYMVNGWGQSTETGSYTVGFVYLPAVLLISLASSVTAPLGARWAHQLSVASLKKGFAVLLLLLSLNMLLSVL</sequence>
<accession>A0A1M5DAG2</accession>
<dbReference type="OrthoDB" id="457670at2"/>
<evidence type="ECO:0000256" key="1">
    <source>
        <dbReference type="ARBA" id="ARBA00004141"/>
    </source>
</evidence>
<feature type="transmembrane region" description="Helical" evidence="5">
    <location>
        <begin position="217"/>
        <end position="240"/>
    </location>
</feature>
<evidence type="ECO:0000313" key="6">
    <source>
        <dbReference type="EMBL" id="SHF63973.1"/>
    </source>
</evidence>
<feature type="transmembrane region" description="Helical" evidence="5">
    <location>
        <begin position="12"/>
        <end position="45"/>
    </location>
</feature>
<dbReference type="EMBL" id="FQUZ01000032">
    <property type="protein sequence ID" value="SHF63973.1"/>
    <property type="molecule type" value="Genomic_DNA"/>
</dbReference>
<dbReference type="Proteomes" id="UP000184327">
    <property type="component" value="Unassembled WGS sequence"/>
</dbReference>
<reference evidence="6 7" key="1">
    <citation type="submission" date="2016-11" db="EMBL/GenBank/DDBJ databases">
        <authorList>
            <person name="Jaros S."/>
            <person name="Januszkiewicz K."/>
            <person name="Wedrychowicz H."/>
        </authorList>
    </citation>
    <scope>NUCLEOTIDE SEQUENCE [LARGE SCALE GENOMIC DNA]</scope>
    <source>
        <strain evidence="6 7">DSM 16112</strain>
    </source>
</reference>
<keyword evidence="5" id="KW-1003">Cell membrane</keyword>
<feature type="transmembrane region" description="Helical" evidence="5">
    <location>
        <begin position="144"/>
        <end position="172"/>
    </location>
</feature>
<feature type="transmembrane region" description="Helical" evidence="5">
    <location>
        <begin position="184"/>
        <end position="205"/>
    </location>
</feature>